<sequence>MGSDAVYRGGELRPHTWHPLPDTSTPHPFTTTVLKSVGRRDTSSIILGMADNSHFTCLKSQRMLHRFTTIFR</sequence>
<dbReference type="GeneID" id="63776157"/>
<protein>
    <submittedName>
        <fullName evidence="2">Uncharacterized protein</fullName>
    </submittedName>
</protein>
<feature type="region of interest" description="Disordered" evidence="1">
    <location>
        <begin position="1"/>
        <end position="24"/>
    </location>
</feature>
<dbReference type="RefSeq" id="XP_040717031.1">
    <property type="nucleotide sequence ID" value="XM_040859945.1"/>
</dbReference>
<dbReference type="AlphaFoldDB" id="A0A1Y2E3P4"/>
<reference evidence="2 3" key="1">
    <citation type="submission" date="2016-07" db="EMBL/GenBank/DDBJ databases">
        <title>Pervasive Adenine N6-methylation of Active Genes in Fungi.</title>
        <authorList>
            <consortium name="DOE Joint Genome Institute"/>
            <person name="Mondo S.J."/>
            <person name="Dannebaum R.O."/>
            <person name="Kuo R.C."/>
            <person name="Labutti K."/>
            <person name="Haridas S."/>
            <person name="Kuo A."/>
            <person name="Salamov A."/>
            <person name="Ahrendt S.R."/>
            <person name="Lipzen A."/>
            <person name="Sullivan W."/>
            <person name="Andreopoulos W.B."/>
            <person name="Clum A."/>
            <person name="Lindquist E."/>
            <person name="Daum C."/>
            <person name="Ramamoorthy G.K."/>
            <person name="Gryganskyi A."/>
            <person name="Culley D."/>
            <person name="Magnuson J.K."/>
            <person name="James T.Y."/>
            <person name="O'Malley M.A."/>
            <person name="Stajich J.E."/>
            <person name="Spatafora J.W."/>
            <person name="Visel A."/>
            <person name="Grigoriev I.V."/>
        </authorList>
    </citation>
    <scope>NUCLEOTIDE SEQUENCE [LARGE SCALE GENOMIC DNA]</scope>
    <source>
        <strain evidence="2 3">CBS 129021</strain>
    </source>
</reference>
<comment type="caution">
    <text evidence="2">The sequence shown here is derived from an EMBL/GenBank/DDBJ whole genome shotgun (WGS) entry which is preliminary data.</text>
</comment>
<organism evidence="2 3">
    <name type="scientific">Pseudomassariella vexata</name>
    <dbReference type="NCBI Taxonomy" id="1141098"/>
    <lineage>
        <taxon>Eukaryota</taxon>
        <taxon>Fungi</taxon>
        <taxon>Dikarya</taxon>
        <taxon>Ascomycota</taxon>
        <taxon>Pezizomycotina</taxon>
        <taxon>Sordariomycetes</taxon>
        <taxon>Xylariomycetidae</taxon>
        <taxon>Amphisphaeriales</taxon>
        <taxon>Pseudomassariaceae</taxon>
        <taxon>Pseudomassariella</taxon>
    </lineage>
</organism>
<dbReference type="Proteomes" id="UP000193689">
    <property type="component" value="Unassembled WGS sequence"/>
</dbReference>
<dbReference type="InParanoid" id="A0A1Y2E3P4"/>
<name>A0A1Y2E3P4_9PEZI</name>
<keyword evidence="3" id="KW-1185">Reference proteome</keyword>
<evidence type="ECO:0000313" key="3">
    <source>
        <dbReference type="Proteomes" id="UP000193689"/>
    </source>
</evidence>
<evidence type="ECO:0000313" key="2">
    <source>
        <dbReference type="EMBL" id="ORY66067.1"/>
    </source>
</evidence>
<dbReference type="EMBL" id="MCFJ01000005">
    <property type="protein sequence ID" value="ORY66067.1"/>
    <property type="molecule type" value="Genomic_DNA"/>
</dbReference>
<proteinExistence type="predicted"/>
<evidence type="ECO:0000256" key="1">
    <source>
        <dbReference type="SAM" id="MobiDB-lite"/>
    </source>
</evidence>
<dbReference type="OrthoDB" id="10250730at2759"/>
<gene>
    <name evidence="2" type="ORF">BCR38DRAFT_429145</name>
</gene>
<accession>A0A1Y2E3P4</accession>